<dbReference type="KEGG" id="foc:127751139"/>
<evidence type="ECO:0000256" key="13">
    <source>
        <dbReference type="ARBA" id="ARBA00042316"/>
    </source>
</evidence>
<feature type="domain" description="UBC core" evidence="15">
    <location>
        <begin position="18"/>
        <end position="182"/>
    </location>
</feature>
<dbReference type="InterPro" id="IPR000608">
    <property type="entry name" value="UBC"/>
</dbReference>
<keyword evidence="8" id="KW-0833">Ubl conjugation pathway</keyword>
<dbReference type="PROSITE" id="PS50127">
    <property type="entry name" value="UBC_2"/>
    <property type="match status" value="1"/>
</dbReference>
<dbReference type="Gene3D" id="3.10.110.10">
    <property type="entry name" value="Ubiquitin Conjugating Enzyme"/>
    <property type="match status" value="1"/>
</dbReference>
<evidence type="ECO:0000256" key="8">
    <source>
        <dbReference type="ARBA" id="ARBA00022786"/>
    </source>
</evidence>
<keyword evidence="16" id="KW-1185">Reference proteome</keyword>
<evidence type="ECO:0000313" key="17">
    <source>
        <dbReference type="RefSeq" id="XP_052130200.1"/>
    </source>
</evidence>
<dbReference type="GO" id="GO:0005634">
    <property type="term" value="C:nucleus"/>
    <property type="evidence" value="ECO:0007669"/>
    <property type="project" value="UniProtKB-SubCell"/>
</dbReference>
<protein>
    <recommendedName>
        <fullName evidence="11">Ubiquitin-conjugating enzyme E2 Z</fullName>
        <ecNumber evidence="3">2.3.2.23</ecNumber>
    </recommendedName>
    <alternativeName>
        <fullName evidence="12">E2 ubiquitin-conjugating enzyme Z</fullName>
    </alternativeName>
    <alternativeName>
        <fullName evidence="14">Ubiquitin carrier protein Z</fullName>
    </alternativeName>
    <alternativeName>
        <fullName evidence="13">Ubiquitin-protein ligase Z</fullName>
    </alternativeName>
</protein>
<keyword evidence="7" id="KW-0547">Nucleotide-binding</keyword>
<dbReference type="RefSeq" id="XP_052130200.1">
    <property type="nucleotide sequence ID" value="XM_052274240.1"/>
</dbReference>
<keyword evidence="4" id="KW-0963">Cytoplasm</keyword>
<dbReference type="GO" id="GO:0005524">
    <property type="term" value="F:ATP binding"/>
    <property type="evidence" value="ECO:0007669"/>
    <property type="project" value="UniProtKB-KW"/>
</dbReference>
<evidence type="ECO:0000256" key="2">
    <source>
        <dbReference type="ARBA" id="ARBA00004496"/>
    </source>
</evidence>
<evidence type="ECO:0000256" key="1">
    <source>
        <dbReference type="ARBA" id="ARBA00004123"/>
    </source>
</evidence>
<dbReference type="SMART" id="SM00212">
    <property type="entry name" value="UBCc"/>
    <property type="match status" value="1"/>
</dbReference>
<evidence type="ECO:0000256" key="5">
    <source>
        <dbReference type="ARBA" id="ARBA00022679"/>
    </source>
</evidence>
<evidence type="ECO:0000256" key="12">
    <source>
        <dbReference type="ARBA" id="ARBA00041798"/>
    </source>
</evidence>
<keyword evidence="9" id="KW-0067">ATP-binding</keyword>
<evidence type="ECO:0000256" key="3">
    <source>
        <dbReference type="ARBA" id="ARBA00012486"/>
    </source>
</evidence>
<dbReference type="OrthoDB" id="47801at2759"/>
<keyword evidence="6" id="KW-0053">Apoptosis</keyword>
<dbReference type="AlphaFoldDB" id="A0A9C6XT96"/>
<keyword evidence="5" id="KW-0808">Transferase</keyword>
<dbReference type="Proteomes" id="UP000504606">
    <property type="component" value="Unplaced"/>
</dbReference>
<dbReference type="PANTHER" id="PTHR46116">
    <property type="entry name" value="(E3-INDEPENDENT) E2 UBIQUITIN-CONJUGATING ENZYME"/>
    <property type="match status" value="1"/>
</dbReference>
<evidence type="ECO:0000256" key="14">
    <source>
        <dbReference type="ARBA" id="ARBA00042401"/>
    </source>
</evidence>
<gene>
    <name evidence="17" type="primary">LOC127751139</name>
</gene>
<dbReference type="GO" id="GO:0006915">
    <property type="term" value="P:apoptotic process"/>
    <property type="evidence" value="ECO:0007669"/>
    <property type="project" value="UniProtKB-KW"/>
</dbReference>
<name>A0A9C6XT96_FRAOC</name>
<reference evidence="17" key="1">
    <citation type="submission" date="2025-08" db="UniProtKB">
        <authorList>
            <consortium name="RefSeq"/>
        </authorList>
    </citation>
    <scope>IDENTIFICATION</scope>
    <source>
        <tissue evidence="17">Whole organism</tissue>
    </source>
</reference>
<dbReference type="GO" id="GO:0004869">
    <property type="term" value="F:cysteine-type endopeptidase inhibitor activity"/>
    <property type="evidence" value="ECO:0007669"/>
    <property type="project" value="TreeGrafter"/>
</dbReference>
<dbReference type="GO" id="GO:0043066">
    <property type="term" value="P:negative regulation of apoptotic process"/>
    <property type="evidence" value="ECO:0007669"/>
    <property type="project" value="TreeGrafter"/>
</dbReference>
<evidence type="ECO:0000256" key="11">
    <source>
        <dbReference type="ARBA" id="ARBA00039894"/>
    </source>
</evidence>
<evidence type="ECO:0000256" key="6">
    <source>
        <dbReference type="ARBA" id="ARBA00022703"/>
    </source>
</evidence>
<dbReference type="GO" id="GO:0061631">
    <property type="term" value="F:ubiquitin conjugating enzyme activity"/>
    <property type="evidence" value="ECO:0007669"/>
    <property type="project" value="UniProtKB-EC"/>
</dbReference>
<evidence type="ECO:0000256" key="9">
    <source>
        <dbReference type="ARBA" id="ARBA00022840"/>
    </source>
</evidence>
<dbReference type="PANTHER" id="PTHR46116:SF26">
    <property type="entry name" value="UBIQUITIN-CONJUGATING ENZYME E2 Z"/>
    <property type="match status" value="1"/>
</dbReference>
<dbReference type="SUPFAM" id="SSF54495">
    <property type="entry name" value="UBC-like"/>
    <property type="match status" value="1"/>
</dbReference>
<sequence>MSIKDWDPLEYHSPPSELAIGRFQRDIASLFTNPPPGVFIHVDDEDFTLVHALILGPSGTPYEGGFFYFLLKCPHDYPLQPPKVRFMTTGAGTIRFNPNLYEKGYVCLSILGTWPGPCWLPTCNLAAVLLSIQSLMNENPLLNEPGFNEEDSPDDVEAYNNYVKCETLRVAICGMLINETNLNIPLPLSKCIEEHFEANYDFYEGLAMKRMEQASDIIMVPLYAVECLDSSEECLKCLHATVDAIRQKKKQH</sequence>
<evidence type="ECO:0000313" key="16">
    <source>
        <dbReference type="Proteomes" id="UP000504606"/>
    </source>
</evidence>
<dbReference type="EC" id="2.3.2.23" evidence="3"/>
<dbReference type="GeneID" id="127751139"/>
<evidence type="ECO:0000256" key="10">
    <source>
        <dbReference type="ARBA" id="ARBA00023242"/>
    </source>
</evidence>
<evidence type="ECO:0000256" key="7">
    <source>
        <dbReference type="ARBA" id="ARBA00022741"/>
    </source>
</evidence>
<proteinExistence type="predicted"/>
<keyword evidence="10" id="KW-0539">Nucleus</keyword>
<dbReference type="Pfam" id="PF00179">
    <property type="entry name" value="UQ_con"/>
    <property type="match status" value="1"/>
</dbReference>
<dbReference type="CDD" id="cd23809">
    <property type="entry name" value="UBCc_UBE2Z"/>
    <property type="match status" value="1"/>
</dbReference>
<dbReference type="InterPro" id="IPR016135">
    <property type="entry name" value="UBQ-conjugating_enzyme/RWD"/>
</dbReference>
<dbReference type="GO" id="GO:0005737">
    <property type="term" value="C:cytoplasm"/>
    <property type="evidence" value="ECO:0007669"/>
    <property type="project" value="UniProtKB-SubCell"/>
</dbReference>
<evidence type="ECO:0000256" key="4">
    <source>
        <dbReference type="ARBA" id="ARBA00022490"/>
    </source>
</evidence>
<evidence type="ECO:0000259" key="15">
    <source>
        <dbReference type="PROSITE" id="PS50127"/>
    </source>
</evidence>
<accession>A0A9C6XT96</accession>
<comment type="subcellular location">
    <subcellularLocation>
        <location evidence="2">Cytoplasm</location>
    </subcellularLocation>
    <subcellularLocation>
        <location evidence="1">Nucleus</location>
    </subcellularLocation>
</comment>
<organism evidence="16 17">
    <name type="scientific">Frankliniella occidentalis</name>
    <name type="common">Western flower thrips</name>
    <name type="synonym">Euthrips occidentalis</name>
    <dbReference type="NCBI Taxonomy" id="133901"/>
    <lineage>
        <taxon>Eukaryota</taxon>
        <taxon>Metazoa</taxon>
        <taxon>Ecdysozoa</taxon>
        <taxon>Arthropoda</taxon>
        <taxon>Hexapoda</taxon>
        <taxon>Insecta</taxon>
        <taxon>Pterygota</taxon>
        <taxon>Neoptera</taxon>
        <taxon>Paraneoptera</taxon>
        <taxon>Thysanoptera</taxon>
        <taxon>Terebrantia</taxon>
        <taxon>Thripoidea</taxon>
        <taxon>Thripidae</taxon>
        <taxon>Frankliniella</taxon>
    </lineage>
</organism>